<sequence length="33" mass="3757">MVPIYYPPILSFQPREAKPVLSVERRISRSVAG</sequence>
<comment type="caution">
    <text evidence="1">The sequence shown here is derived from an EMBL/GenBank/DDBJ whole genome shotgun (WGS) entry which is preliminary data.</text>
</comment>
<proteinExistence type="predicted"/>
<accession>A0AB34YVE0</accession>
<reference evidence="1 2" key="1">
    <citation type="submission" date="2020-08" db="EMBL/GenBank/DDBJ databases">
        <title>Genomic Encyclopedia of Type Strains, Phase IV (KMG-IV): sequencing the most valuable type-strain genomes for metagenomic binning, comparative biology and taxonomic classification.</title>
        <authorList>
            <person name="Goeker M."/>
        </authorList>
    </citation>
    <scope>NUCLEOTIDE SEQUENCE [LARGE SCALE GENOMIC DNA]</scope>
    <source>
        <strain evidence="1 2">DSM 23868</strain>
    </source>
</reference>
<dbReference type="EMBL" id="JACIEX010000009">
    <property type="protein sequence ID" value="MBB4095214.1"/>
    <property type="molecule type" value="Genomic_DNA"/>
</dbReference>
<evidence type="ECO:0000313" key="2">
    <source>
        <dbReference type="Proteomes" id="UP000553980"/>
    </source>
</evidence>
<dbReference type="AlphaFoldDB" id="A0AB34YVE0"/>
<organism evidence="1 2">
    <name type="scientific">Brucella pecoris</name>
    <dbReference type="NCBI Taxonomy" id="867683"/>
    <lineage>
        <taxon>Bacteria</taxon>
        <taxon>Pseudomonadati</taxon>
        <taxon>Pseudomonadota</taxon>
        <taxon>Alphaproteobacteria</taxon>
        <taxon>Hyphomicrobiales</taxon>
        <taxon>Brucellaceae</taxon>
        <taxon>Brucella/Ochrobactrum group</taxon>
        <taxon>Brucella</taxon>
    </lineage>
</organism>
<name>A0AB34YVE0_9HYPH</name>
<keyword evidence="2" id="KW-1185">Reference proteome</keyword>
<gene>
    <name evidence="1" type="ORF">GGQ79_003757</name>
</gene>
<protein>
    <submittedName>
        <fullName evidence="1">Uncharacterized protein</fullName>
    </submittedName>
</protein>
<dbReference type="Proteomes" id="UP000553980">
    <property type="component" value="Unassembled WGS sequence"/>
</dbReference>
<evidence type="ECO:0000313" key="1">
    <source>
        <dbReference type="EMBL" id="MBB4095214.1"/>
    </source>
</evidence>